<protein>
    <submittedName>
        <fullName evidence="2">Uncharacterized protein</fullName>
    </submittedName>
</protein>
<proteinExistence type="predicted"/>
<organism evidence="2 3">
    <name type="scientific">Trifolium medium</name>
    <dbReference type="NCBI Taxonomy" id="97028"/>
    <lineage>
        <taxon>Eukaryota</taxon>
        <taxon>Viridiplantae</taxon>
        <taxon>Streptophyta</taxon>
        <taxon>Embryophyta</taxon>
        <taxon>Tracheophyta</taxon>
        <taxon>Spermatophyta</taxon>
        <taxon>Magnoliopsida</taxon>
        <taxon>eudicotyledons</taxon>
        <taxon>Gunneridae</taxon>
        <taxon>Pentapetalae</taxon>
        <taxon>rosids</taxon>
        <taxon>fabids</taxon>
        <taxon>Fabales</taxon>
        <taxon>Fabaceae</taxon>
        <taxon>Papilionoideae</taxon>
        <taxon>50 kb inversion clade</taxon>
        <taxon>NPAAA clade</taxon>
        <taxon>Hologalegina</taxon>
        <taxon>IRL clade</taxon>
        <taxon>Trifolieae</taxon>
        <taxon>Trifolium</taxon>
    </lineage>
</organism>
<keyword evidence="3" id="KW-1185">Reference proteome</keyword>
<evidence type="ECO:0000313" key="2">
    <source>
        <dbReference type="EMBL" id="MCI85389.1"/>
    </source>
</evidence>
<feature type="region of interest" description="Disordered" evidence="1">
    <location>
        <begin position="1"/>
        <end position="25"/>
    </location>
</feature>
<reference evidence="2 3" key="1">
    <citation type="journal article" date="2018" name="Front. Plant Sci.">
        <title>Red Clover (Trifolium pratense) and Zigzag Clover (T. medium) - A Picture of Genomic Similarities and Differences.</title>
        <authorList>
            <person name="Dluhosova J."/>
            <person name="Istvanek J."/>
            <person name="Nedelnik J."/>
            <person name="Repkova J."/>
        </authorList>
    </citation>
    <scope>NUCLEOTIDE SEQUENCE [LARGE SCALE GENOMIC DNA]</scope>
    <source>
        <strain evidence="3">cv. 10/8</strain>
        <tissue evidence="2">Leaf</tissue>
    </source>
</reference>
<dbReference type="Proteomes" id="UP000265520">
    <property type="component" value="Unassembled WGS sequence"/>
</dbReference>
<dbReference type="EMBL" id="LXQA011114300">
    <property type="protein sequence ID" value="MCI85389.1"/>
    <property type="molecule type" value="Genomic_DNA"/>
</dbReference>
<evidence type="ECO:0000313" key="3">
    <source>
        <dbReference type="Proteomes" id="UP000265520"/>
    </source>
</evidence>
<evidence type="ECO:0000256" key="1">
    <source>
        <dbReference type="SAM" id="MobiDB-lite"/>
    </source>
</evidence>
<feature type="non-terminal residue" evidence="2">
    <location>
        <position position="25"/>
    </location>
</feature>
<accession>A0A392VDM3</accession>
<sequence length="25" mass="2487">MGRGKPYSRGGRKPEKGGPSGGRGG</sequence>
<comment type="caution">
    <text evidence="2">The sequence shown here is derived from an EMBL/GenBank/DDBJ whole genome shotgun (WGS) entry which is preliminary data.</text>
</comment>
<name>A0A392VDM3_9FABA</name>
<dbReference type="AlphaFoldDB" id="A0A392VDM3"/>